<dbReference type="GO" id="GO:0006508">
    <property type="term" value="P:proteolysis"/>
    <property type="evidence" value="ECO:0007669"/>
    <property type="project" value="UniProtKB-KW"/>
</dbReference>
<feature type="region of interest" description="Disordered" evidence="13">
    <location>
        <begin position="750"/>
        <end position="892"/>
    </location>
</feature>
<dbReference type="OrthoDB" id="2214at2759"/>
<keyword evidence="17" id="KW-1185">Reference proteome</keyword>
<dbReference type="PROSITE" id="PS00678">
    <property type="entry name" value="WD_REPEATS_1"/>
    <property type="match status" value="1"/>
</dbReference>
<evidence type="ECO:0000256" key="5">
    <source>
        <dbReference type="ARBA" id="ARBA00022723"/>
    </source>
</evidence>
<evidence type="ECO:0000256" key="7">
    <source>
        <dbReference type="ARBA" id="ARBA00022737"/>
    </source>
</evidence>
<evidence type="ECO:0000256" key="4">
    <source>
        <dbReference type="ARBA" id="ARBA00022670"/>
    </source>
</evidence>
<evidence type="ECO:0000256" key="3">
    <source>
        <dbReference type="ARBA" id="ARBA00022574"/>
    </source>
</evidence>
<dbReference type="GO" id="GO:0008235">
    <property type="term" value="F:metalloexopeptidase activity"/>
    <property type="evidence" value="ECO:0007669"/>
    <property type="project" value="InterPro"/>
</dbReference>
<dbReference type="Gene3D" id="2.130.10.10">
    <property type="entry name" value="YVTN repeat-like/Quinoprotein amine dehydrogenase"/>
    <property type="match status" value="2"/>
</dbReference>
<evidence type="ECO:0000256" key="1">
    <source>
        <dbReference type="ARBA" id="ARBA00001947"/>
    </source>
</evidence>
<dbReference type="SMART" id="SM00320">
    <property type="entry name" value="WD40"/>
    <property type="match status" value="4"/>
</dbReference>
<dbReference type="Proteomes" id="UP000292702">
    <property type="component" value="Unassembled WGS sequence"/>
</dbReference>
<evidence type="ECO:0000313" key="17">
    <source>
        <dbReference type="Proteomes" id="UP000292702"/>
    </source>
</evidence>
<dbReference type="InterPro" id="IPR015943">
    <property type="entry name" value="WD40/YVTN_repeat-like_dom_sf"/>
</dbReference>
<dbReference type="Pfam" id="PF04389">
    <property type="entry name" value="Peptidase_M28"/>
    <property type="match status" value="1"/>
</dbReference>
<feature type="compositionally biased region" description="Basic and acidic residues" evidence="13">
    <location>
        <begin position="411"/>
        <end position="423"/>
    </location>
</feature>
<dbReference type="InterPro" id="IPR045175">
    <property type="entry name" value="M28_fam"/>
</dbReference>
<dbReference type="InterPro" id="IPR020472">
    <property type="entry name" value="WD40_PAC1"/>
</dbReference>
<gene>
    <name evidence="16" type="primary">LAP1</name>
    <name evidence="16" type="ORF">EIP91_011072</name>
</gene>
<feature type="compositionally biased region" description="Acidic residues" evidence="13">
    <location>
        <begin position="874"/>
        <end position="885"/>
    </location>
</feature>
<keyword evidence="5 12" id="KW-0479">Metal-binding</keyword>
<feature type="domain" description="Peptidase M28" evidence="15">
    <location>
        <begin position="197"/>
        <end position="383"/>
    </location>
</feature>
<dbReference type="EC" id="3.4.-.-" evidence="12"/>
<feature type="chain" id="PRO_5020725984" description="Peptide hydrolase" evidence="14">
    <location>
        <begin position="16"/>
        <end position="1219"/>
    </location>
</feature>
<dbReference type="InterPro" id="IPR036322">
    <property type="entry name" value="WD40_repeat_dom_sf"/>
</dbReference>
<feature type="region of interest" description="Disordered" evidence="13">
    <location>
        <begin position="411"/>
        <end position="566"/>
    </location>
</feature>
<dbReference type="PROSITE" id="PS50082">
    <property type="entry name" value="WD_REPEATS_2"/>
    <property type="match status" value="3"/>
</dbReference>
<feature type="compositionally biased region" description="Basic and acidic residues" evidence="13">
    <location>
        <begin position="470"/>
        <end position="481"/>
    </location>
</feature>
<evidence type="ECO:0000256" key="2">
    <source>
        <dbReference type="ARBA" id="ARBA00022438"/>
    </source>
</evidence>
<evidence type="ECO:0000256" key="11">
    <source>
        <dbReference type="PROSITE-ProRule" id="PRU00221"/>
    </source>
</evidence>
<dbReference type="FunFam" id="3.40.630.10:FF:000042">
    <property type="entry name" value="Peptide hydrolase"/>
    <property type="match status" value="1"/>
</dbReference>
<dbReference type="GO" id="GO:0046872">
    <property type="term" value="F:metal ion binding"/>
    <property type="evidence" value="ECO:0007669"/>
    <property type="project" value="UniProtKB-KW"/>
</dbReference>
<evidence type="ECO:0000256" key="14">
    <source>
        <dbReference type="SAM" id="SignalP"/>
    </source>
</evidence>
<organism evidence="16 17">
    <name type="scientific">Steccherinum ochraceum</name>
    <dbReference type="NCBI Taxonomy" id="92696"/>
    <lineage>
        <taxon>Eukaryota</taxon>
        <taxon>Fungi</taxon>
        <taxon>Dikarya</taxon>
        <taxon>Basidiomycota</taxon>
        <taxon>Agaricomycotina</taxon>
        <taxon>Agaricomycetes</taxon>
        <taxon>Polyporales</taxon>
        <taxon>Steccherinaceae</taxon>
        <taxon>Steccherinum</taxon>
    </lineage>
</organism>
<feature type="repeat" description="WD" evidence="11">
    <location>
        <begin position="1065"/>
        <end position="1096"/>
    </location>
</feature>
<evidence type="ECO:0000256" key="8">
    <source>
        <dbReference type="ARBA" id="ARBA00022801"/>
    </source>
</evidence>
<sequence>MKFSVLLAFVGFAVATRYARSEADQQPLDMHAQTYPGFDINLNELRLVQLEGQEPVWMSELEKINLKAQGVHFFDVTETPHLGSSAHLRSAFKPVYPALNHSDVIRPVLKTLSTEGPKENLEKFTSFRTRYYRSDTGRDSQRWLLSRISEITTQYAPKALQDQITINEFPHGWGQNSIVRFFISSLYSCVLTYPHQIVRINGTSATDDSVVIIGAHQDSTNLWPFLPAPGADDDGSGSVTILESYRALIAANFRPVRPVEFHWYSAEEGGLLGSAAIAQAYEARSANVYAMSQFDMTAWVKQGTREEVGVITDFVDTSLTDFNKKLVDEYLDIPWVGTECGYACSDHASWAKAGYPSVFTIESSFPNSNKNIHSTRDRFDISPEFSFSHMLEFSKLAVTFAVELGGWTKDAEPGHMNHHRSEDAQPNEVRSSRKGSSAVPTIRTVPTRQTRRGYRGGAFVPGRHGMNNGAHRDVQGHREVELAGPSNSHSGRTNDWQSNARFQNKRPAPDGLHWSSGRPSKQPRLDQAYSYHPQQNLSMGHRDSRPPSAATRGRTSRRKSGPPLEPILETTIHLPTSCRKGARDCKRQRIDWVQSQIVRVEREEGAKVLGHTFIDDTAVRLQYRKLQQPAAHQVAGHASTSTSHFAQDASVTGDDPGEYRIKDEPSKTPLPHVDVKVEDDEAMPDPLTHRHRSAAISRTSDLDVSTTLRHASSSSEVVSRSMKTEPLETLTSVPQTRDINFQALLEQSRRLDRRRKPAQTTALSGNEVLASGPTVDTKEEDTSSSSRYLDPSLEDMVSTSQPPTSPLTGSSEHIQHPRTTGDDSVQDCTHSIEDHRESISPSASIATRSGPPLNKSQRFEEHELPGIETLYDGDRDDDISSEQSDDELHRSLCSDDSNIDELQEVVRLTKEQHDRPRRILTASDLGVLAVTMRGASHLIGRASPRGHERILAGNDSAVVEDACILSFPEGTLLAMGKTSETDAISLYPLEGHRTGTPRILRRPQYEGRKPGVTALSALSQPRTLVTGGYDHMIHLWRLPPEDDLYAEIKPEHLYIKHASIVQALLSFHDTSQKLISGGADCTVNLWDFASERTVNAFRISNSVFHIHSAISEHCVVLEVAHRELQFELRDLRIAPERAVQRFGYDTSKLHGRHMKGDIQATRFASSSQDGAVRVWDIRKTDSPCSVTSCFPGRRISQVAFDRDELVVVCEDHQVVFLDV</sequence>
<keyword evidence="4 12" id="KW-0645">Protease</keyword>
<dbReference type="Pfam" id="PF00400">
    <property type="entry name" value="WD40"/>
    <property type="match status" value="2"/>
</dbReference>
<proteinExistence type="inferred from homology"/>
<dbReference type="EMBL" id="RWJN01000007">
    <property type="protein sequence ID" value="TCD71301.1"/>
    <property type="molecule type" value="Genomic_DNA"/>
</dbReference>
<reference evidence="16 17" key="1">
    <citation type="submission" date="2018-11" db="EMBL/GenBank/DDBJ databases">
        <title>Genome assembly of Steccherinum ochraceum LE-BIN_3174, the white-rot fungus of the Steccherinaceae family (The Residual Polyporoid clade, Polyporales, Basidiomycota).</title>
        <authorList>
            <person name="Fedorova T.V."/>
            <person name="Glazunova O.A."/>
            <person name="Landesman E.O."/>
            <person name="Moiseenko K.V."/>
            <person name="Psurtseva N.V."/>
            <person name="Savinova O.S."/>
            <person name="Shakhova N.V."/>
            <person name="Tyazhelova T.V."/>
            <person name="Vasina D.V."/>
        </authorList>
    </citation>
    <scope>NUCLEOTIDE SEQUENCE [LARGE SCALE GENOMIC DNA]</scope>
    <source>
        <strain evidence="16 17">LE-BIN_3174</strain>
    </source>
</reference>
<dbReference type="InterPro" id="IPR019775">
    <property type="entry name" value="WD40_repeat_CS"/>
</dbReference>
<dbReference type="CDD" id="cd03879">
    <property type="entry name" value="M28_AAP"/>
    <property type="match status" value="1"/>
</dbReference>
<dbReference type="PANTHER" id="PTHR12147:SF56">
    <property type="entry name" value="AMINOPEPTIDASE YDR415C-RELATED"/>
    <property type="match status" value="1"/>
</dbReference>
<keyword evidence="3 11" id="KW-0853">WD repeat</keyword>
<feature type="compositionally biased region" description="Polar residues" evidence="13">
    <location>
        <begin position="797"/>
        <end position="812"/>
    </location>
</feature>
<comment type="caution">
    <text evidence="16">The sequence shown here is derived from an EMBL/GenBank/DDBJ whole genome shotgun (WGS) entry which is preliminary data.</text>
</comment>
<dbReference type="PANTHER" id="PTHR12147">
    <property type="entry name" value="METALLOPEPTIDASE M28 FAMILY MEMBER"/>
    <property type="match status" value="1"/>
</dbReference>
<evidence type="ECO:0000256" key="12">
    <source>
        <dbReference type="RuleBase" id="RU361240"/>
    </source>
</evidence>
<dbReference type="Gene3D" id="3.40.630.10">
    <property type="entry name" value="Zn peptidases"/>
    <property type="match status" value="1"/>
</dbReference>
<comment type="similarity">
    <text evidence="10">Belongs to the peptidase M28 family. M28E subfamily.</text>
</comment>
<name>A0A4R0RR82_9APHY</name>
<keyword evidence="6 14" id="KW-0732">Signal</keyword>
<keyword evidence="2 16" id="KW-0031">Aminopeptidase</keyword>
<dbReference type="SUPFAM" id="SSF53187">
    <property type="entry name" value="Zn-dependent exopeptidases"/>
    <property type="match status" value="1"/>
</dbReference>
<comment type="cofactor">
    <cofactor evidence="1">
        <name>Zn(2+)</name>
        <dbReference type="ChEBI" id="CHEBI:29105"/>
    </cofactor>
</comment>
<dbReference type="InterPro" id="IPR001680">
    <property type="entry name" value="WD40_rpt"/>
</dbReference>
<dbReference type="AlphaFoldDB" id="A0A4R0RR82"/>
<accession>A0A4R0RR82</accession>
<evidence type="ECO:0000256" key="13">
    <source>
        <dbReference type="SAM" id="MobiDB-lite"/>
    </source>
</evidence>
<feature type="repeat" description="WD" evidence="11">
    <location>
        <begin position="1005"/>
        <end position="1046"/>
    </location>
</feature>
<feature type="compositionally biased region" description="Polar residues" evidence="13">
    <location>
        <begin position="696"/>
        <end position="711"/>
    </location>
</feature>
<keyword evidence="7" id="KW-0677">Repeat</keyword>
<feature type="compositionally biased region" description="Low complexity" evidence="13">
    <location>
        <begin position="712"/>
        <end position="721"/>
    </location>
</feature>
<keyword evidence="8 12" id="KW-0378">Hydrolase</keyword>
<feature type="repeat" description="WD" evidence="11">
    <location>
        <begin position="1163"/>
        <end position="1185"/>
    </location>
</feature>
<feature type="compositionally biased region" description="Polar residues" evidence="13">
    <location>
        <begin position="434"/>
        <end position="448"/>
    </location>
</feature>
<dbReference type="GO" id="GO:0004177">
    <property type="term" value="F:aminopeptidase activity"/>
    <property type="evidence" value="ECO:0007669"/>
    <property type="project" value="UniProtKB-KW"/>
</dbReference>
<evidence type="ECO:0000256" key="10">
    <source>
        <dbReference type="ARBA" id="ARBA00043962"/>
    </source>
</evidence>
<evidence type="ECO:0000313" key="16">
    <source>
        <dbReference type="EMBL" id="TCD71301.1"/>
    </source>
</evidence>
<feature type="region of interest" description="Disordered" evidence="13">
    <location>
        <begin position="632"/>
        <end position="734"/>
    </location>
</feature>
<evidence type="ECO:0000256" key="9">
    <source>
        <dbReference type="ARBA" id="ARBA00022833"/>
    </source>
</evidence>
<evidence type="ECO:0000256" key="6">
    <source>
        <dbReference type="ARBA" id="ARBA00022729"/>
    </source>
</evidence>
<dbReference type="STRING" id="92696.A0A4R0RR82"/>
<dbReference type="PRINTS" id="PR00320">
    <property type="entry name" value="GPROTEINBRPT"/>
</dbReference>
<dbReference type="InterPro" id="IPR007484">
    <property type="entry name" value="Peptidase_M28"/>
</dbReference>
<feature type="signal peptide" evidence="14">
    <location>
        <begin position="1"/>
        <end position="15"/>
    </location>
</feature>
<keyword evidence="9 12" id="KW-0862">Zinc</keyword>
<evidence type="ECO:0000259" key="15">
    <source>
        <dbReference type="Pfam" id="PF04389"/>
    </source>
</evidence>
<feature type="compositionally biased region" description="Basic and acidic residues" evidence="13">
    <location>
        <begin position="657"/>
        <end position="666"/>
    </location>
</feature>
<protein>
    <recommendedName>
        <fullName evidence="12">Peptide hydrolase</fullName>
        <ecNumber evidence="12">3.4.-.-</ecNumber>
    </recommendedName>
</protein>
<feature type="compositionally biased region" description="Polar residues" evidence="13">
    <location>
        <begin position="485"/>
        <end position="502"/>
    </location>
</feature>
<dbReference type="SUPFAM" id="SSF50978">
    <property type="entry name" value="WD40 repeat-like"/>
    <property type="match status" value="1"/>
</dbReference>